<sequence>MAGRAGAPAAVEQHRTAAARLADVHDRMSAHAPDYVRLRRGRPYRFADLRSHLRSLPDVEHIAFVSFHCGARATTVFIFVPDTDRLTASRVPVGEKRLTDLARRLRHIFDGAPNDFPPTAPLHPRRPWRRDISFLAELTPLLAAFLPLTRGRELLYVSGDGPLPGLPLSAVPTPEGPPLAARHAVVYVSGASALLHAAARHQAHKGHGTLEVFCAAVAAREDPVPERLEGDAELLSAAGWPVIALTGEDATRQAVLHRLGTAAIAHITCHGYFDTREPLDSGLLLAQNGRRPSKMPAGQSVIARLDHLLTARDLARSALPTRLLTLRACATGLRDEHAVGDLEGLVQALLYAGADTVVASLWNVDEHSSRRLLVDFYRGLRSDPGQPLWRTFWHAQKKTLETPGQPWEAHPYHWAALALFGDGSDNWRHP</sequence>
<evidence type="ECO:0000259" key="1">
    <source>
        <dbReference type="Pfam" id="PF12770"/>
    </source>
</evidence>
<gene>
    <name evidence="2" type="ORF">GCM10010121_082500</name>
</gene>
<name>A0A917P366_9ACTN</name>
<dbReference type="AlphaFoldDB" id="A0A917P366"/>
<dbReference type="Pfam" id="PF12770">
    <property type="entry name" value="CHAT"/>
    <property type="match status" value="1"/>
</dbReference>
<dbReference type="InterPro" id="IPR024983">
    <property type="entry name" value="CHAT_dom"/>
</dbReference>
<feature type="domain" description="CHAT" evidence="1">
    <location>
        <begin position="149"/>
        <end position="422"/>
    </location>
</feature>
<evidence type="ECO:0000313" key="2">
    <source>
        <dbReference type="EMBL" id="GGJ59285.1"/>
    </source>
</evidence>
<accession>A0A917P366</accession>
<reference evidence="2" key="1">
    <citation type="journal article" date="2014" name="Int. J. Syst. Evol. Microbiol.">
        <title>Complete genome sequence of Corynebacterium casei LMG S-19264T (=DSM 44701T), isolated from a smear-ripened cheese.</title>
        <authorList>
            <consortium name="US DOE Joint Genome Institute (JGI-PGF)"/>
            <person name="Walter F."/>
            <person name="Albersmeier A."/>
            <person name="Kalinowski J."/>
            <person name="Ruckert C."/>
        </authorList>
    </citation>
    <scope>NUCLEOTIDE SEQUENCE</scope>
    <source>
        <strain evidence="2">JCM 3086</strain>
    </source>
</reference>
<reference evidence="2" key="2">
    <citation type="submission" date="2020-09" db="EMBL/GenBank/DDBJ databases">
        <authorList>
            <person name="Sun Q."/>
            <person name="Ohkuma M."/>
        </authorList>
    </citation>
    <scope>NUCLEOTIDE SEQUENCE</scope>
    <source>
        <strain evidence="2">JCM 3086</strain>
    </source>
</reference>
<keyword evidence="3" id="KW-1185">Reference proteome</keyword>
<organism evidence="2 3">
    <name type="scientific">Streptomyces brasiliensis</name>
    <dbReference type="NCBI Taxonomy" id="1954"/>
    <lineage>
        <taxon>Bacteria</taxon>
        <taxon>Bacillati</taxon>
        <taxon>Actinomycetota</taxon>
        <taxon>Actinomycetes</taxon>
        <taxon>Kitasatosporales</taxon>
        <taxon>Streptomycetaceae</taxon>
        <taxon>Streptomyces</taxon>
    </lineage>
</organism>
<dbReference type="EMBL" id="BMQA01000060">
    <property type="protein sequence ID" value="GGJ59285.1"/>
    <property type="molecule type" value="Genomic_DNA"/>
</dbReference>
<comment type="caution">
    <text evidence="2">The sequence shown here is derived from an EMBL/GenBank/DDBJ whole genome shotgun (WGS) entry which is preliminary data.</text>
</comment>
<dbReference type="Proteomes" id="UP000657574">
    <property type="component" value="Unassembled WGS sequence"/>
</dbReference>
<protein>
    <recommendedName>
        <fullName evidence="1">CHAT domain-containing protein</fullName>
    </recommendedName>
</protein>
<proteinExistence type="predicted"/>
<evidence type="ECO:0000313" key="3">
    <source>
        <dbReference type="Proteomes" id="UP000657574"/>
    </source>
</evidence>